<reference evidence="2" key="1">
    <citation type="journal article" date="2023" name="Mol. Phylogenet. Evol.">
        <title>Genome-scale phylogeny and comparative genomics of the fungal order Sordariales.</title>
        <authorList>
            <person name="Hensen N."/>
            <person name="Bonometti L."/>
            <person name="Westerberg I."/>
            <person name="Brannstrom I.O."/>
            <person name="Guillou S."/>
            <person name="Cros-Aarteil S."/>
            <person name="Calhoun S."/>
            <person name="Haridas S."/>
            <person name="Kuo A."/>
            <person name="Mondo S."/>
            <person name="Pangilinan J."/>
            <person name="Riley R."/>
            <person name="LaButti K."/>
            <person name="Andreopoulos B."/>
            <person name="Lipzen A."/>
            <person name="Chen C."/>
            <person name="Yan M."/>
            <person name="Daum C."/>
            <person name="Ng V."/>
            <person name="Clum A."/>
            <person name="Steindorff A."/>
            <person name="Ohm R.A."/>
            <person name="Martin F."/>
            <person name="Silar P."/>
            <person name="Natvig D.O."/>
            <person name="Lalanne C."/>
            <person name="Gautier V."/>
            <person name="Ament-Velasquez S.L."/>
            <person name="Kruys A."/>
            <person name="Hutchinson M.I."/>
            <person name="Powell A.J."/>
            <person name="Barry K."/>
            <person name="Miller A.N."/>
            <person name="Grigoriev I.V."/>
            <person name="Debuchy R."/>
            <person name="Gladieux P."/>
            <person name="Hiltunen Thoren M."/>
            <person name="Johannesson H."/>
        </authorList>
    </citation>
    <scope>NUCLEOTIDE SEQUENCE</scope>
    <source>
        <strain evidence="2">CBS 118394</strain>
    </source>
</reference>
<evidence type="ECO:0000313" key="2">
    <source>
        <dbReference type="EMBL" id="KAK3313945.1"/>
    </source>
</evidence>
<feature type="transmembrane region" description="Helical" evidence="1">
    <location>
        <begin position="58"/>
        <end position="80"/>
    </location>
</feature>
<accession>A0AAE0HW04</accession>
<reference evidence="2" key="2">
    <citation type="submission" date="2023-06" db="EMBL/GenBank/DDBJ databases">
        <authorList>
            <consortium name="Lawrence Berkeley National Laboratory"/>
            <person name="Haridas S."/>
            <person name="Hensen N."/>
            <person name="Bonometti L."/>
            <person name="Westerberg I."/>
            <person name="Brannstrom I.O."/>
            <person name="Guillou S."/>
            <person name="Cros-Aarteil S."/>
            <person name="Calhoun S."/>
            <person name="Kuo A."/>
            <person name="Mondo S."/>
            <person name="Pangilinan J."/>
            <person name="Riley R."/>
            <person name="Labutti K."/>
            <person name="Andreopoulos B."/>
            <person name="Lipzen A."/>
            <person name="Chen C."/>
            <person name="Yanf M."/>
            <person name="Daum C."/>
            <person name="Ng V."/>
            <person name="Clum A."/>
            <person name="Steindorff A."/>
            <person name="Ohm R."/>
            <person name="Martin F."/>
            <person name="Silar P."/>
            <person name="Natvig D."/>
            <person name="Lalanne C."/>
            <person name="Gautier V."/>
            <person name="Ament-Velasquez S.L."/>
            <person name="Kruys A."/>
            <person name="Hutchinson M.I."/>
            <person name="Powell A.J."/>
            <person name="Barry K."/>
            <person name="Miller A.N."/>
            <person name="Grigoriev I.V."/>
            <person name="Debuchy R."/>
            <person name="Gladieux P."/>
            <person name="Thoren M.H."/>
            <person name="Johannesson H."/>
        </authorList>
    </citation>
    <scope>NUCLEOTIDE SEQUENCE</scope>
    <source>
        <strain evidence="2">CBS 118394</strain>
    </source>
</reference>
<keyword evidence="3" id="KW-1185">Reference proteome</keyword>
<organism evidence="2 3">
    <name type="scientific">Apodospora peruviana</name>
    <dbReference type="NCBI Taxonomy" id="516989"/>
    <lineage>
        <taxon>Eukaryota</taxon>
        <taxon>Fungi</taxon>
        <taxon>Dikarya</taxon>
        <taxon>Ascomycota</taxon>
        <taxon>Pezizomycotina</taxon>
        <taxon>Sordariomycetes</taxon>
        <taxon>Sordariomycetidae</taxon>
        <taxon>Sordariales</taxon>
        <taxon>Lasiosphaeriaceae</taxon>
        <taxon>Apodospora</taxon>
    </lineage>
</organism>
<dbReference type="AlphaFoldDB" id="A0AAE0HW04"/>
<comment type="caution">
    <text evidence="2">The sequence shown here is derived from an EMBL/GenBank/DDBJ whole genome shotgun (WGS) entry which is preliminary data.</text>
</comment>
<keyword evidence="1" id="KW-1133">Transmembrane helix</keyword>
<name>A0AAE0HW04_9PEZI</name>
<evidence type="ECO:0000256" key="1">
    <source>
        <dbReference type="SAM" id="Phobius"/>
    </source>
</evidence>
<proteinExistence type="predicted"/>
<evidence type="ECO:0000313" key="3">
    <source>
        <dbReference type="Proteomes" id="UP001283341"/>
    </source>
</evidence>
<sequence>MRIRAALLLHEKFSLAVTQYISANTTAITFIYHMGHLITTKYVQAPLEISPRGEYDAIYQHLLLLGSAFLNSVFGLNNLWDGLIKPTITILTMRITRYTIMIHNMTFSDGKQRIDWSAWLA</sequence>
<protein>
    <submittedName>
        <fullName evidence="2">Uncharacterized protein</fullName>
    </submittedName>
</protein>
<keyword evidence="1" id="KW-0472">Membrane</keyword>
<feature type="transmembrane region" description="Helical" evidence="1">
    <location>
        <begin position="20"/>
        <end position="38"/>
    </location>
</feature>
<dbReference type="EMBL" id="JAUEDM010000007">
    <property type="protein sequence ID" value="KAK3313945.1"/>
    <property type="molecule type" value="Genomic_DNA"/>
</dbReference>
<gene>
    <name evidence="2" type="ORF">B0H66DRAFT_368290</name>
</gene>
<keyword evidence="1" id="KW-0812">Transmembrane</keyword>
<dbReference type="Proteomes" id="UP001283341">
    <property type="component" value="Unassembled WGS sequence"/>
</dbReference>